<sequence length="468" mass="54094">MTNFPSDFLWGSATSSYQIEGAHDKDGKGPSIWDAYCKIPGKILNDDHGDIAIDHYHKYKEDVALLKQQGFTAYRFSIAWTRILPNGKGEVNEKGIQFYNDLIDELLANNIQPWVTLYHWDLPLALQEEEDGWLNPKISYYFEQYATVCFDRFGDRVKHWITLNEPWVVAILGYGQGVFAPGHISNSEPYLAAHHLLIAHAKAVNVYKSYFKKQQGTIGITNNCDWREPIDNQPKNIEAAQRALLFFLGWFADPIYLGDYPQVMKDRLGNRLPEFSELEKSLLKDSSDFFGLNHYTTMYAAEQDENAVETSAYGNGGLSEDQDVQISQDPNWDLTDFNWAVVPWGCKKLLEWIADRYDNPPIFITENGCAYHDKPSADGQVHDERRIQFYKSYLEACDEAIKNGVNLKGYFAWSMFDNFEWASGYSQRFGINYIDYDTLERIPKDSAKWFTKTIKEHQERHTLKDKVH</sequence>
<comment type="caution">
    <text evidence="12">The sequence shown here is derived from an EMBL/GenBank/DDBJ whole genome shotgun (WGS) entry which is preliminary data.</text>
</comment>
<feature type="active site" description="Nucleophile" evidence="9">
    <location>
        <position position="366"/>
    </location>
</feature>
<evidence type="ECO:0000313" key="12">
    <source>
        <dbReference type="EMBL" id="NER19011.1"/>
    </source>
</evidence>
<evidence type="ECO:0000256" key="5">
    <source>
        <dbReference type="ARBA" id="ARBA00023001"/>
    </source>
</evidence>
<dbReference type="RefSeq" id="WP_164033693.1">
    <property type="nucleotide sequence ID" value="NZ_JAABOQ010000008.1"/>
</dbReference>
<feature type="binding site" evidence="10">
    <location>
        <position position="295"/>
    </location>
    <ligand>
        <name>substrate</name>
    </ligand>
</feature>
<feature type="binding site" evidence="10">
    <location>
        <position position="413"/>
    </location>
    <ligand>
        <name>substrate</name>
    </ligand>
</feature>
<gene>
    <name evidence="12" type="ORF">GWK10_17485</name>
</gene>
<dbReference type="InterPro" id="IPR017736">
    <property type="entry name" value="Glyco_hydro_1_beta-glucosidase"/>
</dbReference>
<evidence type="ECO:0000256" key="3">
    <source>
        <dbReference type="ARBA" id="ARBA00012744"/>
    </source>
</evidence>
<keyword evidence="13" id="KW-1185">Reference proteome</keyword>
<organism evidence="12 13">
    <name type="scientific">Spongiivirga citrea</name>
    <dbReference type="NCBI Taxonomy" id="1481457"/>
    <lineage>
        <taxon>Bacteria</taxon>
        <taxon>Pseudomonadati</taxon>
        <taxon>Bacteroidota</taxon>
        <taxon>Flavobacteriia</taxon>
        <taxon>Flavobacteriales</taxon>
        <taxon>Flavobacteriaceae</taxon>
        <taxon>Spongiivirga</taxon>
    </lineage>
</organism>
<dbReference type="Proteomes" id="UP000474296">
    <property type="component" value="Unassembled WGS sequence"/>
</dbReference>
<dbReference type="EC" id="3.2.1.21" evidence="3 11"/>
<dbReference type="GO" id="GO:0030245">
    <property type="term" value="P:cellulose catabolic process"/>
    <property type="evidence" value="ECO:0007669"/>
    <property type="project" value="UniProtKB-KW"/>
</dbReference>
<dbReference type="PANTHER" id="PTHR10353:SF36">
    <property type="entry name" value="LP05116P"/>
    <property type="match status" value="1"/>
</dbReference>
<accession>A0A6M0CM79</accession>
<dbReference type="InterPro" id="IPR001360">
    <property type="entry name" value="Glyco_hydro_1"/>
</dbReference>
<feature type="binding site" evidence="10">
    <location>
        <position position="119"/>
    </location>
    <ligand>
        <name>substrate</name>
    </ligand>
</feature>
<dbReference type="SUPFAM" id="SSF51445">
    <property type="entry name" value="(Trans)glycosidases"/>
    <property type="match status" value="1"/>
</dbReference>
<evidence type="ECO:0000256" key="6">
    <source>
        <dbReference type="ARBA" id="ARBA00023277"/>
    </source>
</evidence>
<keyword evidence="5" id="KW-0136">Cellulose degradation</keyword>
<dbReference type="GO" id="GO:0008422">
    <property type="term" value="F:beta-glucosidase activity"/>
    <property type="evidence" value="ECO:0007669"/>
    <property type="project" value="UniProtKB-EC"/>
</dbReference>
<dbReference type="PROSITE" id="PS00653">
    <property type="entry name" value="GLYCOSYL_HYDROL_F1_2"/>
    <property type="match status" value="1"/>
</dbReference>
<name>A0A6M0CM79_9FLAO</name>
<dbReference type="NCBIfam" id="TIGR03356">
    <property type="entry name" value="BGL"/>
    <property type="match status" value="1"/>
</dbReference>
<dbReference type="InterPro" id="IPR017853">
    <property type="entry name" value="GH"/>
</dbReference>
<evidence type="ECO:0000313" key="13">
    <source>
        <dbReference type="Proteomes" id="UP000474296"/>
    </source>
</evidence>
<feature type="binding site" evidence="10">
    <location>
        <position position="164"/>
    </location>
    <ligand>
        <name>substrate</name>
    </ligand>
</feature>
<dbReference type="PANTHER" id="PTHR10353">
    <property type="entry name" value="GLYCOSYL HYDROLASE"/>
    <property type="match status" value="1"/>
</dbReference>
<evidence type="ECO:0000256" key="10">
    <source>
        <dbReference type="PIRSR" id="PIRSR617736-2"/>
    </source>
</evidence>
<keyword evidence="8" id="KW-0624">Polysaccharide degradation</keyword>
<keyword evidence="4 11" id="KW-0378">Hydrolase</keyword>
<evidence type="ECO:0000256" key="1">
    <source>
        <dbReference type="ARBA" id="ARBA00000448"/>
    </source>
</evidence>
<comment type="catalytic activity">
    <reaction evidence="1 11">
        <text>Hydrolysis of terminal, non-reducing beta-D-glucosyl residues with release of beta-D-glucose.</text>
        <dbReference type="EC" id="3.2.1.21"/>
    </reaction>
</comment>
<dbReference type="Pfam" id="PF00232">
    <property type="entry name" value="Glyco_hydro_1"/>
    <property type="match status" value="1"/>
</dbReference>
<keyword evidence="6" id="KW-0119">Carbohydrate metabolism</keyword>
<feature type="active site" description="Proton donor" evidence="9">
    <location>
        <position position="165"/>
    </location>
</feature>
<evidence type="ECO:0000256" key="7">
    <source>
        <dbReference type="ARBA" id="ARBA00023295"/>
    </source>
</evidence>
<dbReference type="Gene3D" id="3.20.20.80">
    <property type="entry name" value="Glycosidases"/>
    <property type="match status" value="1"/>
</dbReference>
<evidence type="ECO:0000256" key="9">
    <source>
        <dbReference type="PIRSR" id="PIRSR617736-1"/>
    </source>
</evidence>
<evidence type="ECO:0000256" key="11">
    <source>
        <dbReference type="RuleBase" id="RU361175"/>
    </source>
</evidence>
<feature type="binding site" evidence="10">
    <location>
        <begin position="420"/>
        <end position="421"/>
    </location>
    <ligand>
        <name>substrate</name>
    </ligand>
</feature>
<dbReference type="InterPro" id="IPR033132">
    <property type="entry name" value="GH_1_N_CS"/>
</dbReference>
<dbReference type="PRINTS" id="PR00131">
    <property type="entry name" value="GLHYDRLASE1"/>
</dbReference>
<proteinExistence type="inferred from homology"/>
<comment type="similarity">
    <text evidence="2 11">Belongs to the glycosyl hydrolase 1 family.</text>
</comment>
<evidence type="ECO:0000256" key="2">
    <source>
        <dbReference type="ARBA" id="ARBA00010838"/>
    </source>
</evidence>
<evidence type="ECO:0000256" key="4">
    <source>
        <dbReference type="ARBA" id="ARBA00022801"/>
    </source>
</evidence>
<dbReference type="EMBL" id="JAABOQ010000008">
    <property type="protein sequence ID" value="NER19011.1"/>
    <property type="molecule type" value="Genomic_DNA"/>
</dbReference>
<dbReference type="AlphaFoldDB" id="A0A6M0CM79"/>
<feature type="binding site" evidence="10">
    <location>
        <position position="18"/>
    </location>
    <ligand>
        <name>substrate</name>
    </ligand>
</feature>
<evidence type="ECO:0000256" key="8">
    <source>
        <dbReference type="ARBA" id="ARBA00023326"/>
    </source>
</evidence>
<reference evidence="12 13" key="1">
    <citation type="submission" date="2020-01" db="EMBL/GenBank/DDBJ databases">
        <title>Spongiivirga citrea KCTC 32990T.</title>
        <authorList>
            <person name="Wang G."/>
        </authorList>
    </citation>
    <scope>NUCLEOTIDE SEQUENCE [LARGE SCALE GENOMIC DNA]</scope>
    <source>
        <strain evidence="12 13">KCTC 32990</strain>
    </source>
</reference>
<keyword evidence="7 11" id="KW-0326">Glycosidase</keyword>
<protein>
    <recommendedName>
        <fullName evidence="3 11">Beta-glucosidase</fullName>
        <ecNumber evidence="3 11">3.2.1.21</ecNumber>
    </recommendedName>
</protein>
<dbReference type="FunFam" id="3.20.20.80:FF:000011">
    <property type="entry name" value="Cytosolic beta-glucosidase"/>
    <property type="match status" value="1"/>
</dbReference>